<comment type="subcellular location">
    <subcellularLocation>
        <location evidence="3">Cytoplasm</location>
    </subcellularLocation>
</comment>
<comment type="similarity">
    <text evidence="3">Belongs to the Maf family.</text>
</comment>
<dbReference type="PANTHER" id="PTHR43213">
    <property type="entry name" value="BIFUNCTIONAL DTTP/UTP PYROPHOSPHATASE/METHYLTRANSFERASE PROTEIN-RELATED"/>
    <property type="match status" value="1"/>
</dbReference>
<dbReference type="SUPFAM" id="SSF52972">
    <property type="entry name" value="ITPase-like"/>
    <property type="match status" value="1"/>
</dbReference>
<keyword evidence="3" id="KW-0963">Cytoplasm</keyword>
<dbReference type="PIRSF" id="PIRSF006305">
    <property type="entry name" value="Maf"/>
    <property type="match status" value="1"/>
</dbReference>
<evidence type="ECO:0000313" key="5">
    <source>
        <dbReference type="Proteomes" id="UP000662873"/>
    </source>
</evidence>
<feature type="active site" description="Proton acceptor" evidence="3">
    <location>
        <position position="54"/>
    </location>
</feature>
<dbReference type="Proteomes" id="UP000662873">
    <property type="component" value="Chromosome"/>
</dbReference>
<dbReference type="HAMAP" id="MF_00528">
    <property type="entry name" value="Maf"/>
    <property type="match status" value="1"/>
</dbReference>
<dbReference type="PANTHER" id="PTHR43213:SF5">
    <property type="entry name" value="BIFUNCTIONAL DTTP_UTP PYROPHOSPHATASE_METHYLTRANSFERASE PROTEIN-RELATED"/>
    <property type="match status" value="1"/>
</dbReference>
<evidence type="ECO:0000313" key="4">
    <source>
        <dbReference type="EMBL" id="BBO23157.1"/>
    </source>
</evidence>
<comment type="cofactor">
    <cofactor evidence="1 3">
        <name>a divalent metal cation</name>
        <dbReference type="ChEBI" id="CHEBI:60240"/>
    </cofactor>
</comment>
<evidence type="ECO:0000256" key="3">
    <source>
        <dbReference type="HAMAP-Rule" id="MF_00528"/>
    </source>
</evidence>
<reference evidence="4" key="1">
    <citation type="journal article" name="DNA Res.">
        <title>The physiological potential of anammox bacteria as revealed by their core genome structure.</title>
        <authorList>
            <person name="Okubo T."/>
            <person name="Toyoda A."/>
            <person name="Fukuhara K."/>
            <person name="Uchiyama I."/>
            <person name="Harigaya Y."/>
            <person name="Kuroiwa M."/>
            <person name="Suzuki T."/>
            <person name="Murakami Y."/>
            <person name="Suwa Y."/>
            <person name="Takami H."/>
        </authorList>
    </citation>
    <scope>NUCLEOTIDE SEQUENCE</scope>
    <source>
        <strain evidence="4">317325-2</strain>
    </source>
</reference>
<comment type="catalytic activity">
    <reaction evidence="3">
        <text>a 2'-deoxyribonucleoside 5'-triphosphate + H2O = a 2'-deoxyribonucleoside 5'-phosphate + diphosphate + H(+)</text>
        <dbReference type="Rhea" id="RHEA:44644"/>
        <dbReference type="ChEBI" id="CHEBI:15377"/>
        <dbReference type="ChEBI" id="CHEBI:15378"/>
        <dbReference type="ChEBI" id="CHEBI:33019"/>
        <dbReference type="ChEBI" id="CHEBI:61560"/>
        <dbReference type="ChEBI" id="CHEBI:65317"/>
        <dbReference type="EC" id="3.6.1.9"/>
    </reaction>
</comment>
<dbReference type="Gene3D" id="3.90.950.10">
    <property type="match status" value="1"/>
</dbReference>
<organism evidence="4 5">
    <name type="scientific">Candidatus Nitrosymbiomonas proteolyticus</name>
    <dbReference type="NCBI Taxonomy" id="2608984"/>
    <lineage>
        <taxon>Bacteria</taxon>
        <taxon>Bacillati</taxon>
        <taxon>Armatimonadota</taxon>
        <taxon>Armatimonadota incertae sedis</taxon>
        <taxon>Candidatus Nitrosymbiomonas</taxon>
    </lineage>
</organism>
<dbReference type="AlphaFoldDB" id="A0A809S3J1"/>
<comment type="function">
    <text evidence="3">Nucleoside triphosphate pyrophosphatase. May have a dual role in cell division arrest and in preventing the incorporation of modified nucleotides into cellular nucleic acids.</text>
</comment>
<dbReference type="CDD" id="cd00555">
    <property type="entry name" value="Maf"/>
    <property type="match status" value="1"/>
</dbReference>
<evidence type="ECO:0000256" key="2">
    <source>
        <dbReference type="ARBA" id="ARBA00022801"/>
    </source>
</evidence>
<protein>
    <recommendedName>
        <fullName evidence="3">Nucleoside triphosphate pyrophosphatase</fullName>
        <ecNumber evidence="3">3.6.1.9</ecNumber>
    </recommendedName>
    <alternativeName>
        <fullName evidence="3">Nucleotide pyrophosphatase</fullName>
        <shortName evidence="3">Nucleotide PPase</shortName>
    </alternativeName>
</protein>
<keyword evidence="2 3" id="KW-0378">Hydrolase</keyword>
<dbReference type="InterPro" id="IPR029001">
    <property type="entry name" value="ITPase-like_fam"/>
</dbReference>
<keyword evidence="3" id="KW-0546">Nucleotide metabolism</keyword>
<comment type="catalytic activity">
    <reaction evidence="3">
        <text>a ribonucleoside 5'-triphosphate + H2O = a ribonucleoside 5'-phosphate + diphosphate + H(+)</text>
        <dbReference type="Rhea" id="RHEA:23996"/>
        <dbReference type="ChEBI" id="CHEBI:15377"/>
        <dbReference type="ChEBI" id="CHEBI:15378"/>
        <dbReference type="ChEBI" id="CHEBI:33019"/>
        <dbReference type="ChEBI" id="CHEBI:58043"/>
        <dbReference type="ChEBI" id="CHEBI:61557"/>
        <dbReference type="EC" id="3.6.1.9"/>
    </reaction>
</comment>
<dbReference type="EC" id="3.6.1.9" evidence="3"/>
<proteinExistence type="inferred from homology"/>
<dbReference type="GO" id="GO:0009117">
    <property type="term" value="P:nucleotide metabolic process"/>
    <property type="evidence" value="ECO:0007669"/>
    <property type="project" value="UniProtKB-KW"/>
</dbReference>
<dbReference type="KEGG" id="npy:NPRO_07520"/>
<dbReference type="Pfam" id="PF02545">
    <property type="entry name" value="Maf"/>
    <property type="match status" value="1"/>
</dbReference>
<comment type="caution">
    <text evidence="3">Lacks conserved residue(s) required for the propagation of feature annotation.</text>
</comment>
<sequence>MLREIFPEFEVAPAEIDETPPPGLPPEEVALELARAKALATFGSRPQALVLAGDTLVVLTSGSTKVILGKPESPEEAVAMLQKLSGRAHEVFTAMYLLWPDGEYGFVERSLVRFRELTLSEIAAYVASGEPMDKAGSYGIQGAAGGFIAEVEGSIKNVAGLPVERLREELARLFASDPTSA</sequence>
<gene>
    <name evidence="4" type="ORF">NPRO_07520</name>
</gene>
<evidence type="ECO:0000256" key="1">
    <source>
        <dbReference type="ARBA" id="ARBA00001968"/>
    </source>
</evidence>
<dbReference type="GO" id="GO:0005737">
    <property type="term" value="C:cytoplasm"/>
    <property type="evidence" value="ECO:0007669"/>
    <property type="project" value="UniProtKB-SubCell"/>
</dbReference>
<accession>A0A809S3J1</accession>
<dbReference type="EMBL" id="AP021858">
    <property type="protein sequence ID" value="BBO23157.1"/>
    <property type="molecule type" value="Genomic_DNA"/>
</dbReference>
<name>A0A809S3J1_9BACT</name>
<dbReference type="InterPro" id="IPR003697">
    <property type="entry name" value="Maf-like"/>
</dbReference>
<dbReference type="GO" id="GO:0047429">
    <property type="term" value="F:nucleoside triphosphate diphosphatase activity"/>
    <property type="evidence" value="ECO:0007669"/>
    <property type="project" value="UniProtKB-EC"/>
</dbReference>